<protein>
    <submittedName>
        <fullName evidence="1">Uncharacterized protein</fullName>
    </submittedName>
</protein>
<dbReference type="AlphaFoldDB" id="A0AAQ3U7D3"/>
<reference evidence="1 2" key="1">
    <citation type="submission" date="2024-02" db="EMBL/GenBank/DDBJ databases">
        <title>High-quality chromosome-scale genome assembly of Pensacola bahiagrass (Paspalum notatum Flugge var. saurae).</title>
        <authorList>
            <person name="Vega J.M."/>
            <person name="Podio M."/>
            <person name="Orjuela J."/>
            <person name="Siena L.A."/>
            <person name="Pessino S.C."/>
            <person name="Combes M.C."/>
            <person name="Mariac C."/>
            <person name="Albertini E."/>
            <person name="Pupilli F."/>
            <person name="Ortiz J.P.A."/>
            <person name="Leblanc O."/>
        </authorList>
    </citation>
    <scope>NUCLEOTIDE SEQUENCE [LARGE SCALE GENOMIC DNA]</scope>
    <source>
        <strain evidence="1">R1</strain>
        <tissue evidence="1">Leaf</tissue>
    </source>
</reference>
<evidence type="ECO:0000313" key="1">
    <source>
        <dbReference type="EMBL" id="WVZ86673.1"/>
    </source>
</evidence>
<accession>A0AAQ3U7D3</accession>
<name>A0AAQ3U7D3_PASNO</name>
<dbReference type="EMBL" id="CP144751">
    <property type="protein sequence ID" value="WVZ86673.1"/>
    <property type="molecule type" value="Genomic_DNA"/>
</dbReference>
<organism evidence="1 2">
    <name type="scientific">Paspalum notatum var. saurae</name>
    <dbReference type="NCBI Taxonomy" id="547442"/>
    <lineage>
        <taxon>Eukaryota</taxon>
        <taxon>Viridiplantae</taxon>
        <taxon>Streptophyta</taxon>
        <taxon>Embryophyta</taxon>
        <taxon>Tracheophyta</taxon>
        <taxon>Spermatophyta</taxon>
        <taxon>Magnoliopsida</taxon>
        <taxon>Liliopsida</taxon>
        <taxon>Poales</taxon>
        <taxon>Poaceae</taxon>
        <taxon>PACMAD clade</taxon>
        <taxon>Panicoideae</taxon>
        <taxon>Andropogonodae</taxon>
        <taxon>Paspaleae</taxon>
        <taxon>Paspalinae</taxon>
        <taxon>Paspalum</taxon>
    </lineage>
</organism>
<keyword evidence="2" id="KW-1185">Reference proteome</keyword>
<evidence type="ECO:0000313" key="2">
    <source>
        <dbReference type="Proteomes" id="UP001341281"/>
    </source>
</evidence>
<proteinExistence type="predicted"/>
<sequence length="109" mass="12079">MVIQQGFVLQSSKALDISPMSLDDHHLMEPEVIAGKIEVESGDILGKIKKAVTASRAYFTSKAHGSYLVFATGKLHASVTTETTQRDFWKESMPSRNQRVRAGTEQSRI</sequence>
<dbReference type="Proteomes" id="UP001341281">
    <property type="component" value="Chromosome 07"/>
</dbReference>
<gene>
    <name evidence="1" type="ORF">U9M48_033422</name>
</gene>